<comment type="subcellular location">
    <subcellularLocation>
        <location evidence="1">Membrane</location>
    </subcellularLocation>
</comment>
<comment type="similarity">
    <text evidence="3">Belongs to the methyl-accepting chemotaxis (MCP) protein family.</text>
</comment>
<dbReference type="Gene3D" id="1.10.287.950">
    <property type="entry name" value="Methyl-accepting chemotaxis protein"/>
    <property type="match status" value="1"/>
</dbReference>
<dbReference type="EMBL" id="BBJU01000008">
    <property type="protein sequence ID" value="GAK70098.1"/>
    <property type="molecule type" value="Genomic_DNA"/>
</dbReference>
<keyword evidence="7" id="KW-0812">Transmembrane</keyword>
<keyword evidence="7" id="KW-0472">Membrane</keyword>
<evidence type="ECO:0000256" key="1">
    <source>
        <dbReference type="ARBA" id="ARBA00004370"/>
    </source>
</evidence>
<dbReference type="GO" id="GO:0007165">
    <property type="term" value="P:signal transduction"/>
    <property type="evidence" value="ECO:0007669"/>
    <property type="project" value="UniProtKB-KW"/>
</dbReference>
<evidence type="ECO:0000259" key="9">
    <source>
        <dbReference type="PROSITE" id="PS50192"/>
    </source>
</evidence>
<keyword evidence="4" id="KW-0807">Transducer</keyword>
<dbReference type="InterPro" id="IPR051310">
    <property type="entry name" value="MCP_chemotaxis"/>
</dbReference>
<evidence type="ECO:0000256" key="6">
    <source>
        <dbReference type="SAM" id="MobiDB-lite"/>
    </source>
</evidence>
<dbReference type="PROSITE" id="PS50885">
    <property type="entry name" value="HAMP"/>
    <property type="match status" value="2"/>
</dbReference>
<evidence type="ECO:0000313" key="12">
    <source>
        <dbReference type="Proteomes" id="UP000028701"/>
    </source>
</evidence>
<feature type="domain" description="HAMP" evidence="10">
    <location>
        <begin position="299"/>
        <end position="342"/>
    </location>
</feature>
<dbReference type="InterPro" id="IPR000727">
    <property type="entry name" value="T_SNARE_dom"/>
</dbReference>
<evidence type="ECO:0000256" key="4">
    <source>
        <dbReference type="PROSITE-ProRule" id="PRU00284"/>
    </source>
</evidence>
<dbReference type="Pfam" id="PF00672">
    <property type="entry name" value="HAMP"/>
    <property type="match status" value="1"/>
</dbReference>
<dbReference type="CDD" id="cd06225">
    <property type="entry name" value="HAMP"/>
    <property type="match status" value="1"/>
</dbReference>
<comment type="caution">
    <text evidence="11">The sequence shown here is derived from an EMBL/GenBank/DDBJ whole genome shotgun (WGS) entry which is preliminary data.</text>
</comment>
<dbReference type="PRINTS" id="PR00260">
    <property type="entry name" value="CHEMTRNSDUCR"/>
</dbReference>
<feature type="transmembrane region" description="Helical" evidence="7">
    <location>
        <begin position="189"/>
        <end position="211"/>
    </location>
</feature>
<dbReference type="CDD" id="cd11386">
    <property type="entry name" value="MCP_signal"/>
    <property type="match status" value="1"/>
</dbReference>
<dbReference type="AlphaFoldDB" id="A0A081CTV2"/>
<evidence type="ECO:0000256" key="2">
    <source>
        <dbReference type="ARBA" id="ARBA00022500"/>
    </source>
</evidence>
<dbReference type="RefSeq" id="WP_045229695.1">
    <property type="nucleotide sequence ID" value="NZ_BBJU01000008.1"/>
</dbReference>
<protein>
    <submittedName>
        <fullName evidence="11">Putative methyl-accepting chemotaxis protein</fullName>
    </submittedName>
</protein>
<evidence type="ECO:0000259" key="8">
    <source>
        <dbReference type="PROSITE" id="PS50111"/>
    </source>
</evidence>
<evidence type="ECO:0000256" key="7">
    <source>
        <dbReference type="SAM" id="Phobius"/>
    </source>
</evidence>
<dbReference type="Pfam" id="PF00015">
    <property type="entry name" value="MCPsignal"/>
    <property type="match status" value="1"/>
</dbReference>
<dbReference type="GO" id="GO:0006935">
    <property type="term" value="P:chemotaxis"/>
    <property type="evidence" value="ECO:0007669"/>
    <property type="project" value="UniProtKB-KW"/>
</dbReference>
<dbReference type="PROSITE" id="PS50192">
    <property type="entry name" value="T_SNARE"/>
    <property type="match status" value="1"/>
</dbReference>
<dbReference type="InterPro" id="IPR004089">
    <property type="entry name" value="MCPsignal_dom"/>
</dbReference>
<evidence type="ECO:0000259" key="10">
    <source>
        <dbReference type="PROSITE" id="PS50885"/>
    </source>
</evidence>
<dbReference type="SMART" id="SM00283">
    <property type="entry name" value="MA"/>
    <property type="match status" value="1"/>
</dbReference>
<evidence type="ECO:0000313" key="11">
    <source>
        <dbReference type="EMBL" id="GAK70098.1"/>
    </source>
</evidence>
<dbReference type="InterPro" id="IPR003660">
    <property type="entry name" value="HAMP_dom"/>
</dbReference>
<feature type="domain" description="T-SNARE coiled-coil homology" evidence="9">
    <location>
        <begin position="338"/>
        <end position="400"/>
    </location>
</feature>
<feature type="domain" description="Methyl-accepting transducer" evidence="8">
    <location>
        <begin position="347"/>
        <end position="576"/>
    </location>
</feature>
<name>A0A081CTV2_9HYPH</name>
<dbReference type="eggNOG" id="COG0840">
    <property type="taxonomic scope" value="Bacteria"/>
</dbReference>
<dbReference type="Pfam" id="PF12729">
    <property type="entry name" value="4HB_MCP_1"/>
    <property type="match status" value="1"/>
</dbReference>
<feature type="domain" description="HAMP" evidence="10">
    <location>
        <begin position="208"/>
        <end position="261"/>
    </location>
</feature>
<dbReference type="SUPFAM" id="SSF158472">
    <property type="entry name" value="HAMP domain-like"/>
    <property type="match status" value="1"/>
</dbReference>
<dbReference type="Proteomes" id="UP000028701">
    <property type="component" value="Unassembled WGS sequence"/>
</dbReference>
<dbReference type="SMART" id="SM00304">
    <property type="entry name" value="HAMP"/>
    <property type="match status" value="2"/>
</dbReference>
<dbReference type="PROSITE" id="PS50111">
    <property type="entry name" value="CHEMOTAXIS_TRANSDUC_2"/>
    <property type="match status" value="1"/>
</dbReference>
<gene>
    <name evidence="11" type="ORF">RRU01S_08_00010</name>
</gene>
<dbReference type="OrthoDB" id="3378718at2"/>
<dbReference type="FunFam" id="1.10.287.950:FF:000001">
    <property type="entry name" value="Methyl-accepting chemotaxis sensory transducer"/>
    <property type="match status" value="1"/>
</dbReference>
<dbReference type="SUPFAM" id="SSF58104">
    <property type="entry name" value="Methyl-accepting chemotaxis protein (MCP) signaling domain"/>
    <property type="match status" value="1"/>
</dbReference>
<dbReference type="Gene3D" id="1.10.8.500">
    <property type="entry name" value="HAMP domain in histidine kinase"/>
    <property type="match status" value="1"/>
</dbReference>
<evidence type="ECO:0000256" key="3">
    <source>
        <dbReference type="ARBA" id="ARBA00029447"/>
    </source>
</evidence>
<reference evidence="11 12" key="1">
    <citation type="submission" date="2014-08" db="EMBL/GenBank/DDBJ databases">
        <title>Whole genome shotgun sequence of Rhizobium rubi NBRC 13261.</title>
        <authorList>
            <person name="Katano-Makiyama Y."/>
            <person name="Hosoyama A."/>
            <person name="Hashimoto M."/>
            <person name="Hosoyama Y."/>
            <person name="Noguchi M."/>
            <person name="Tsuchikane K."/>
            <person name="Uohara A."/>
            <person name="Ohji S."/>
            <person name="Ichikawa N."/>
            <person name="Kimura A."/>
            <person name="Yamazoe A."/>
            <person name="Fujita N."/>
        </authorList>
    </citation>
    <scope>NUCLEOTIDE SEQUENCE [LARGE SCALE GENOMIC DNA]</scope>
    <source>
        <strain evidence="11 12">NBRC 13261</strain>
    </source>
</reference>
<keyword evidence="7" id="KW-1133">Transmembrane helix</keyword>
<sequence>MKISIGVVLAGLSGVMLLVAGVQGSFSISSLTQIRSGIDTIVGDRVPSFILLGTINGEVGNIRNAQSSIVTDSPESWPKYEAQLQTARASLASSFREYQTNLIDEADKKHFAVFDEKWKLSEARWNDVKALLTAGKIEEARASFVGDALASYDEAKVELQAAVEDMEADVQGEGDATTQIAESAATLNYISLGIALAIGVAAALFGNVHLARPLGRMTGVMRRLSDGDTDITIPARGRKDEIGAMAEAVEIFRQAAIENQRLEAEAETNRKQAEIERLATQQKAEADAEERLRIATSGLADGLRRLASGDLAFQINDVFAPDFEQLRHDFNRSLKQLGATLSDISHSIDAMNNGTREIAEGSVDLSKRTEQQAATLEETAAALDQITVNVANSTKRVQEARGAASEANRAAKVSGDVVATAVDAMHRIEQSSGQISNIIVVIDEIAFQTNLLALNAGVEAARAGEAGKGFAVVAQEVRELAQRSAKAAKEIKELIGKSSVEVENGVNLVRQTGDALKTIGSHVTVMNEHMGAIASSAQEQATGLAELNTAVNQMDQTTQQNAAMVEETTSATSSLASESEKLRTLLQQFQLSPRGSQGRGQDSYEMRRAG</sequence>
<dbReference type="InterPro" id="IPR024478">
    <property type="entry name" value="HlyB_4HB_MCP"/>
</dbReference>
<feature type="region of interest" description="Disordered" evidence="6">
    <location>
        <begin position="587"/>
        <end position="610"/>
    </location>
</feature>
<dbReference type="PANTHER" id="PTHR43531:SF11">
    <property type="entry name" value="METHYL-ACCEPTING CHEMOTAXIS PROTEIN 3"/>
    <property type="match status" value="1"/>
</dbReference>
<dbReference type="InterPro" id="IPR004090">
    <property type="entry name" value="Chemotax_Me-accpt_rcpt"/>
</dbReference>
<keyword evidence="5" id="KW-0175">Coiled coil</keyword>
<evidence type="ECO:0000256" key="5">
    <source>
        <dbReference type="SAM" id="Coils"/>
    </source>
</evidence>
<feature type="coiled-coil region" evidence="5">
    <location>
        <begin position="245"/>
        <end position="283"/>
    </location>
</feature>
<dbReference type="PANTHER" id="PTHR43531">
    <property type="entry name" value="PROTEIN ICFG"/>
    <property type="match status" value="1"/>
</dbReference>
<dbReference type="GO" id="GO:0004888">
    <property type="term" value="F:transmembrane signaling receptor activity"/>
    <property type="evidence" value="ECO:0007669"/>
    <property type="project" value="InterPro"/>
</dbReference>
<accession>A0A081CTV2</accession>
<dbReference type="GO" id="GO:0005886">
    <property type="term" value="C:plasma membrane"/>
    <property type="evidence" value="ECO:0007669"/>
    <property type="project" value="TreeGrafter"/>
</dbReference>
<proteinExistence type="inferred from homology"/>
<organism evidence="11 12">
    <name type="scientific">Agrobacterium rubi TR3 = NBRC 13261</name>
    <dbReference type="NCBI Taxonomy" id="1368415"/>
    <lineage>
        <taxon>Bacteria</taxon>
        <taxon>Pseudomonadati</taxon>
        <taxon>Pseudomonadota</taxon>
        <taxon>Alphaproteobacteria</taxon>
        <taxon>Hyphomicrobiales</taxon>
        <taxon>Rhizobiaceae</taxon>
        <taxon>Rhizobium/Agrobacterium group</taxon>
        <taxon>Agrobacterium</taxon>
    </lineage>
</organism>
<keyword evidence="2" id="KW-0145">Chemotaxis</keyword>